<sequence length="215" mass="24360">MNDVSDSSTSADPIPLHFVNKQKEYSEKAQILKFQLEFAKHNMETLVFHHDVAPGPGQKWHLKKRLVKRAGQVTDIIRTFNLAVAGLELCRDNYGDRKVNQSVIDQVGRNLEIVDNSLNEVLNDGCYDYESRDEAFPPTKEEFDLYANEHISATNEVKFQQQFMGGGGGDQRTSKEIVEEAEKAVHDKIDMPRVSFVDHARSQVQTKPAAWSPNT</sequence>
<dbReference type="AlphaFoldDB" id="A0A9P4TAS4"/>
<evidence type="ECO:0000313" key="1">
    <source>
        <dbReference type="EMBL" id="KAF2998991.1"/>
    </source>
</evidence>
<keyword evidence="2" id="KW-1185">Reference proteome</keyword>
<protein>
    <submittedName>
        <fullName evidence="1">Uncharacterized protein</fullName>
    </submittedName>
</protein>
<comment type="caution">
    <text evidence="1">The sequence shown here is derived from an EMBL/GenBank/DDBJ whole genome shotgun (WGS) entry which is preliminary data.</text>
</comment>
<evidence type="ECO:0000313" key="2">
    <source>
        <dbReference type="Proteomes" id="UP000801428"/>
    </source>
</evidence>
<organism evidence="1 2">
    <name type="scientific">Curvularia kusanoi</name>
    <name type="common">Cochliobolus kusanoi</name>
    <dbReference type="NCBI Taxonomy" id="90978"/>
    <lineage>
        <taxon>Eukaryota</taxon>
        <taxon>Fungi</taxon>
        <taxon>Dikarya</taxon>
        <taxon>Ascomycota</taxon>
        <taxon>Pezizomycotina</taxon>
        <taxon>Dothideomycetes</taxon>
        <taxon>Pleosporomycetidae</taxon>
        <taxon>Pleosporales</taxon>
        <taxon>Pleosporineae</taxon>
        <taxon>Pleosporaceae</taxon>
        <taxon>Curvularia</taxon>
    </lineage>
</organism>
<dbReference type="EMBL" id="SWKU01000018">
    <property type="protein sequence ID" value="KAF2998991.1"/>
    <property type="molecule type" value="Genomic_DNA"/>
</dbReference>
<reference evidence="1" key="1">
    <citation type="submission" date="2019-04" db="EMBL/GenBank/DDBJ databases">
        <title>Sequencing of skin fungus with MAO and IRED activity.</title>
        <authorList>
            <person name="Marsaioli A.J."/>
            <person name="Bonatto J.M.C."/>
            <person name="Reis Junior O."/>
        </authorList>
    </citation>
    <scope>NUCLEOTIDE SEQUENCE</scope>
    <source>
        <strain evidence="1">30M1</strain>
    </source>
</reference>
<dbReference type="Proteomes" id="UP000801428">
    <property type="component" value="Unassembled WGS sequence"/>
</dbReference>
<proteinExistence type="predicted"/>
<accession>A0A9P4TAS4</accession>
<name>A0A9P4TAS4_CURKU</name>
<gene>
    <name evidence="1" type="ORF">E8E13_007700</name>
</gene>